<protein>
    <submittedName>
        <fullName evidence="1">Uncharacterized protein</fullName>
    </submittedName>
</protein>
<reference evidence="1" key="1">
    <citation type="submission" date="2021-08" db="EMBL/GenBank/DDBJ databases">
        <title>WGS assembly of Ceratopteris richardii.</title>
        <authorList>
            <person name="Marchant D.B."/>
            <person name="Chen G."/>
            <person name="Jenkins J."/>
            <person name="Shu S."/>
            <person name="Leebens-Mack J."/>
            <person name="Grimwood J."/>
            <person name="Schmutz J."/>
            <person name="Soltis P."/>
            <person name="Soltis D."/>
            <person name="Chen Z.-H."/>
        </authorList>
    </citation>
    <scope>NUCLEOTIDE SEQUENCE</scope>
    <source>
        <strain evidence="1">Whitten #5841</strain>
        <tissue evidence="1">Leaf</tissue>
    </source>
</reference>
<sequence>MPALSVPQREHRERKHTVSGGCALEGAIPLDAVLASRKPWNDVSFLRYSKRKPRDLSRERATRIDKIIRQRTRAGVFLCFMSSLRLSNLIFTRLPCPTCILHVHCIYSRFGPLLFAVAQLMWVRTRCAQHFHDFFLDHNHAQLEGTAVLPF</sequence>
<keyword evidence="2" id="KW-1185">Reference proteome</keyword>
<comment type="caution">
    <text evidence="1">The sequence shown here is derived from an EMBL/GenBank/DDBJ whole genome shotgun (WGS) entry which is preliminary data.</text>
</comment>
<evidence type="ECO:0000313" key="2">
    <source>
        <dbReference type="Proteomes" id="UP000825935"/>
    </source>
</evidence>
<name>A0A8T2Q5C3_CERRI</name>
<evidence type="ECO:0000313" key="1">
    <source>
        <dbReference type="EMBL" id="KAH7278848.1"/>
    </source>
</evidence>
<organism evidence="1 2">
    <name type="scientific">Ceratopteris richardii</name>
    <name type="common">Triangle waterfern</name>
    <dbReference type="NCBI Taxonomy" id="49495"/>
    <lineage>
        <taxon>Eukaryota</taxon>
        <taxon>Viridiplantae</taxon>
        <taxon>Streptophyta</taxon>
        <taxon>Embryophyta</taxon>
        <taxon>Tracheophyta</taxon>
        <taxon>Polypodiopsida</taxon>
        <taxon>Polypodiidae</taxon>
        <taxon>Polypodiales</taxon>
        <taxon>Pteridineae</taxon>
        <taxon>Pteridaceae</taxon>
        <taxon>Parkerioideae</taxon>
        <taxon>Ceratopteris</taxon>
    </lineage>
</organism>
<proteinExistence type="predicted"/>
<dbReference type="Proteomes" id="UP000825935">
    <property type="component" value="Chromosome 38"/>
</dbReference>
<dbReference type="AlphaFoldDB" id="A0A8T2Q5C3"/>
<gene>
    <name evidence="1" type="ORF">KP509_38G058900</name>
</gene>
<dbReference type="EMBL" id="CM035443">
    <property type="protein sequence ID" value="KAH7278848.1"/>
    <property type="molecule type" value="Genomic_DNA"/>
</dbReference>
<accession>A0A8T2Q5C3</accession>